<comment type="caution">
    <text evidence="2">The sequence shown here is derived from an EMBL/GenBank/DDBJ whole genome shotgun (WGS) entry which is preliminary data.</text>
</comment>
<dbReference type="EMBL" id="AVOT02005098">
    <property type="protein sequence ID" value="MBW0478210.1"/>
    <property type="molecule type" value="Genomic_DNA"/>
</dbReference>
<evidence type="ECO:0000313" key="2">
    <source>
        <dbReference type="EMBL" id="MBW0478210.1"/>
    </source>
</evidence>
<proteinExistence type="predicted"/>
<evidence type="ECO:0000313" key="3">
    <source>
        <dbReference type="Proteomes" id="UP000765509"/>
    </source>
</evidence>
<organism evidence="2 3">
    <name type="scientific">Austropuccinia psidii MF-1</name>
    <dbReference type="NCBI Taxonomy" id="1389203"/>
    <lineage>
        <taxon>Eukaryota</taxon>
        <taxon>Fungi</taxon>
        <taxon>Dikarya</taxon>
        <taxon>Basidiomycota</taxon>
        <taxon>Pucciniomycotina</taxon>
        <taxon>Pucciniomycetes</taxon>
        <taxon>Pucciniales</taxon>
        <taxon>Sphaerophragmiaceae</taxon>
        <taxon>Austropuccinia</taxon>
    </lineage>
</organism>
<feature type="region of interest" description="Disordered" evidence="1">
    <location>
        <begin position="79"/>
        <end position="98"/>
    </location>
</feature>
<dbReference type="AlphaFoldDB" id="A0A9Q3GTI1"/>
<keyword evidence="3" id="KW-1185">Reference proteome</keyword>
<protein>
    <submittedName>
        <fullName evidence="2">Uncharacterized protein</fullName>
    </submittedName>
</protein>
<name>A0A9Q3GTI1_9BASI</name>
<gene>
    <name evidence="2" type="ORF">O181_017925</name>
</gene>
<evidence type="ECO:0000256" key="1">
    <source>
        <dbReference type="SAM" id="MobiDB-lite"/>
    </source>
</evidence>
<sequence length="98" mass="10467">MPVQTSPPERHIRTQARAQAALPTIPRVPLDGTPAFSQLRAHLERGPVMEGAALSREEGRGPRRSSSLSGVVGAFPGISRTTLKVPGEDDAEEEENSV</sequence>
<reference evidence="2" key="1">
    <citation type="submission" date="2021-03" db="EMBL/GenBank/DDBJ databases">
        <title>Draft genome sequence of rust myrtle Austropuccinia psidii MF-1, a brazilian biotype.</title>
        <authorList>
            <person name="Quecine M.C."/>
            <person name="Pachon D.M.R."/>
            <person name="Bonatelli M.L."/>
            <person name="Correr F.H."/>
            <person name="Franceschini L.M."/>
            <person name="Leite T.F."/>
            <person name="Margarido G.R.A."/>
            <person name="Almeida C.A."/>
            <person name="Ferrarezi J.A."/>
            <person name="Labate C.A."/>
        </authorList>
    </citation>
    <scope>NUCLEOTIDE SEQUENCE</scope>
    <source>
        <strain evidence="2">MF-1</strain>
    </source>
</reference>
<dbReference type="Proteomes" id="UP000765509">
    <property type="component" value="Unassembled WGS sequence"/>
</dbReference>
<feature type="region of interest" description="Disordered" evidence="1">
    <location>
        <begin position="52"/>
        <end position="74"/>
    </location>
</feature>
<feature type="compositionally biased region" description="Acidic residues" evidence="1">
    <location>
        <begin position="88"/>
        <end position="98"/>
    </location>
</feature>
<feature type="compositionally biased region" description="Low complexity" evidence="1">
    <location>
        <begin position="64"/>
        <end position="73"/>
    </location>
</feature>
<accession>A0A9Q3GTI1</accession>